<accession>A0A1X2H9D7</accession>
<feature type="non-terminal residue" evidence="1">
    <location>
        <position position="102"/>
    </location>
</feature>
<dbReference type="OrthoDB" id="2288692at2759"/>
<evidence type="ECO:0000313" key="1">
    <source>
        <dbReference type="EMBL" id="ORY95262.1"/>
    </source>
</evidence>
<gene>
    <name evidence="1" type="ORF">BCR43DRAFT_420936</name>
</gene>
<name>A0A1X2H9D7_SYNRA</name>
<keyword evidence="2" id="KW-1185">Reference proteome</keyword>
<dbReference type="InParanoid" id="A0A1X2H9D7"/>
<dbReference type="AlphaFoldDB" id="A0A1X2H9D7"/>
<dbReference type="Proteomes" id="UP000242180">
    <property type="component" value="Unassembled WGS sequence"/>
</dbReference>
<protein>
    <submittedName>
        <fullName evidence="1">Uncharacterized protein</fullName>
    </submittedName>
</protein>
<feature type="non-terminal residue" evidence="1">
    <location>
        <position position="1"/>
    </location>
</feature>
<evidence type="ECO:0000313" key="2">
    <source>
        <dbReference type="Proteomes" id="UP000242180"/>
    </source>
</evidence>
<dbReference type="OMA" id="RIFYRRA"/>
<organism evidence="1 2">
    <name type="scientific">Syncephalastrum racemosum</name>
    <name type="common">Filamentous fungus</name>
    <dbReference type="NCBI Taxonomy" id="13706"/>
    <lineage>
        <taxon>Eukaryota</taxon>
        <taxon>Fungi</taxon>
        <taxon>Fungi incertae sedis</taxon>
        <taxon>Mucoromycota</taxon>
        <taxon>Mucoromycotina</taxon>
        <taxon>Mucoromycetes</taxon>
        <taxon>Mucorales</taxon>
        <taxon>Syncephalastraceae</taxon>
        <taxon>Syncephalastrum</taxon>
    </lineage>
</organism>
<sequence length="102" mass="11462">IHAETNMKSMPLDDCMYHPWLCAGIFEEADGHATKNKLKLGSKTMNILPTVSAPLLDDRCVDVGPATSVPVRSVRPKHARIFYRRANVDNFLQAFHDSTFSF</sequence>
<dbReference type="EMBL" id="MCGN01000006">
    <property type="protein sequence ID" value="ORY95262.1"/>
    <property type="molecule type" value="Genomic_DNA"/>
</dbReference>
<comment type="caution">
    <text evidence="1">The sequence shown here is derived from an EMBL/GenBank/DDBJ whole genome shotgun (WGS) entry which is preliminary data.</text>
</comment>
<reference evidence="1 2" key="1">
    <citation type="submission" date="2016-07" db="EMBL/GenBank/DDBJ databases">
        <title>Pervasive Adenine N6-methylation of Active Genes in Fungi.</title>
        <authorList>
            <consortium name="DOE Joint Genome Institute"/>
            <person name="Mondo S.J."/>
            <person name="Dannebaum R.O."/>
            <person name="Kuo R.C."/>
            <person name="Labutti K."/>
            <person name="Haridas S."/>
            <person name="Kuo A."/>
            <person name="Salamov A."/>
            <person name="Ahrendt S.R."/>
            <person name="Lipzen A."/>
            <person name="Sullivan W."/>
            <person name="Andreopoulos W.B."/>
            <person name="Clum A."/>
            <person name="Lindquist E."/>
            <person name="Daum C."/>
            <person name="Ramamoorthy G.K."/>
            <person name="Gryganskyi A."/>
            <person name="Culley D."/>
            <person name="Magnuson J.K."/>
            <person name="James T.Y."/>
            <person name="O'Malley M.A."/>
            <person name="Stajich J.E."/>
            <person name="Spatafora J.W."/>
            <person name="Visel A."/>
            <person name="Grigoriev I.V."/>
        </authorList>
    </citation>
    <scope>NUCLEOTIDE SEQUENCE [LARGE SCALE GENOMIC DNA]</scope>
    <source>
        <strain evidence="1 2">NRRL 2496</strain>
    </source>
</reference>
<proteinExistence type="predicted"/>